<dbReference type="EMBL" id="LR796286">
    <property type="protein sequence ID" value="CAB4134278.1"/>
    <property type="molecule type" value="Genomic_DNA"/>
</dbReference>
<evidence type="ECO:0000313" key="1">
    <source>
        <dbReference type="EMBL" id="CAB4127747.1"/>
    </source>
</evidence>
<proteinExistence type="predicted"/>
<accession>A0A6J5L3B9</accession>
<sequence length="132" mass="15512">MSLQEESKKLSELFDNVSNLIRHAEQTLKDKKINIPFSYLVNEDCDKDGKIEYHISWDKEDISKEFRLCTTIINKYSTRKEILINTSIEIRIHLVKYLPIFIIAFTSMIKEMRKGIEESSISLNKLLEEIGE</sequence>
<reference evidence="1" key="1">
    <citation type="submission" date="2020-04" db="EMBL/GenBank/DDBJ databases">
        <authorList>
            <person name="Chiriac C."/>
            <person name="Salcher M."/>
            <person name="Ghai R."/>
            <person name="Kavagutti S V."/>
        </authorList>
    </citation>
    <scope>NUCLEOTIDE SEQUENCE</scope>
</reference>
<organism evidence="1">
    <name type="scientific">uncultured Caudovirales phage</name>
    <dbReference type="NCBI Taxonomy" id="2100421"/>
    <lineage>
        <taxon>Viruses</taxon>
        <taxon>Duplodnaviria</taxon>
        <taxon>Heunggongvirae</taxon>
        <taxon>Uroviricota</taxon>
        <taxon>Caudoviricetes</taxon>
        <taxon>Peduoviridae</taxon>
        <taxon>Maltschvirus</taxon>
        <taxon>Maltschvirus maltsch</taxon>
    </lineage>
</organism>
<evidence type="ECO:0000313" key="2">
    <source>
        <dbReference type="EMBL" id="CAB4134278.1"/>
    </source>
</evidence>
<name>A0A6J5L3B9_9CAUD</name>
<gene>
    <name evidence="2" type="ORF">UFOVP268_38</name>
    <name evidence="1" type="ORF">UFOVP97_20</name>
</gene>
<protein>
    <submittedName>
        <fullName evidence="1">Uncharacterized protein</fullName>
    </submittedName>
</protein>
<dbReference type="EMBL" id="LR796216">
    <property type="protein sequence ID" value="CAB4127747.1"/>
    <property type="molecule type" value="Genomic_DNA"/>
</dbReference>